<dbReference type="AlphaFoldDB" id="A0A382XB39"/>
<proteinExistence type="predicted"/>
<dbReference type="Pfam" id="PF14072">
    <property type="entry name" value="DndB"/>
    <property type="match status" value="1"/>
</dbReference>
<dbReference type="InterPro" id="IPR017642">
    <property type="entry name" value="DNA_S_mod_DndB"/>
</dbReference>
<sequence length="271" mass="30745">MEQDDAILPNSIVIAFQKGLNFDETSKVDDSSSIGTLRIQLLEEEKPGWIVDGQQRVAALRSVKKEHLPVSVIGFESDGSAEEREQFVLVNSAKSLPKSLVYELLPKIEGHIPPKMKKRRDAYVFLEHLNLDAESPFYMRINTTTARHIDSANIKDLSVLKMLENSMKDGIFSRFQKNVEKATELLNNYWSAVSATYEEAWDLPPNKSRLTHGVGIVSMGYIMDTIGYKLVRKGRVPTTDQFARELRVLGKDISWIDGGWHFSDEMIMPRS</sequence>
<accession>A0A382XB39</accession>
<gene>
    <name evidence="1" type="ORF">METZ01_LOCUS420669</name>
</gene>
<evidence type="ECO:0008006" key="2">
    <source>
        <dbReference type="Google" id="ProtNLM"/>
    </source>
</evidence>
<name>A0A382XB39_9ZZZZ</name>
<dbReference type="EMBL" id="UINC01166066">
    <property type="protein sequence ID" value="SVD67815.1"/>
    <property type="molecule type" value="Genomic_DNA"/>
</dbReference>
<dbReference type="InterPro" id="IPR017601">
    <property type="entry name" value="DGQHR-contain_dom"/>
</dbReference>
<dbReference type="CDD" id="cd16413">
    <property type="entry name" value="DGQHR_domain"/>
    <property type="match status" value="1"/>
</dbReference>
<protein>
    <recommendedName>
        <fullName evidence="2">DGQHR domain-containing protein</fullName>
    </recommendedName>
</protein>
<evidence type="ECO:0000313" key="1">
    <source>
        <dbReference type="EMBL" id="SVD67815.1"/>
    </source>
</evidence>
<dbReference type="NCBIfam" id="TIGR03187">
    <property type="entry name" value="DGQHR"/>
    <property type="match status" value="1"/>
</dbReference>
<reference evidence="1" key="1">
    <citation type="submission" date="2018-05" db="EMBL/GenBank/DDBJ databases">
        <authorList>
            <person name="Lanie J.A."/>
            <person name="Ng W.-L."/>
            <person name="Kazmierczak K.M."/>
            <person name="Andrzejewski T.M."/>
            <person name="Davidsen T.M."/>
            <person name="Wayne K.J."/>
            <person name="Tettelin H."/>
            <person name="Glass J.I."/>
            <person name="Rusch D."/>
            <person name="Podicherti R."/>
            <person name="Tsui H.-C.T."/>
            <person name="Winkler M.E."/>
        </authorList>
    </citation>
    <scope>NUCLEOTIDE SEQUENCE</scope>
</reference>
<feature type="non-terminal residue" evidence="1">
    <location>
        <position position="271"/>
    </location>
</feature>
<organism evidence="1">
    <name type="scientific">marine metagenome</name>
    <dbReference type="NCBI Taxonomy" id="408172"/>
    <lineage>
        <taxon>unclassified sequences</taxon>
        <taxon>metagenomes</taxon>
        <taxon>ecological metagenomes</taxon>
    </lineage>
</organism>